<dbReference type="InterPro" id="IPR050452">
    <property type="entry name" value="Metacaspase"/>
</dbReference>
<dbReference type="Pfam" id="PF00656">
    <property type="entry name" value="Peptidase_C14"/>
    <property type="match status" value="1"/>
</dbReference>
<keyword evidence="3" id="KW-0378">Hydrolase</keyword>
<dbReference type="SUPFAM" id="SSF52129">
    <property type="entry name" value="Caspase-like"/>
    <property type="match status" value="1"/>
</dbReference>
<organism evidence="5 6">
    <name type="scientific">Serendipita indica (strain DSM 11827)</name>
    <name type="common">Root endophyte fungus</name>
    <name type="synonym">Piriformospora indica</name>
    <dbReference type="NCBI Taxonomy" id="1109443"/>
    <lineage>
        <taxon>Eukaryota</taxon>
        <taxon>Fungi</taxon>
        <taxon>Dikarya</taxon>
        <taxon>Basidiomycota</taxon>
        <taxon>Agaricomycotina</taxon>
        <taxon>Agaricomycetes</taxon>
        <taxon>Sebacinales</taxon>
        <taxon>Serendipitaceae</taxon>
        <taxon>Serendipita</taxon>
    </lineage>
</organism>
<gene>
    <name evidence="5" type="ORF">PIIN_04134</name>
</gene>
<dbReference type="GO" id="GO:0004197">
    <property type="term" value="F:cysteine-type endopeptidase activity"/>
    <property type="evidence" value="ECO:0007669"/>
    <property type="project" value="InterPro"/>
</dbReference>
<dbReference type="Gene3D" id="3.40.50.1460">
    <property type="match status" value="1"/>
</dbReference>
<comment type="caution">
    <text evidence="5">The sequence shown here is derived from an EMBL/GenBank/DDBJ whole genome shotgun (WGS) entry which is preliminary data.</text>
</comment>
<dbReference type="PANTHER" id="PTHR48104:SF30">
    <property type="entry name" value="METACASPASE-1"/>
    <property type="match status" value="1"/>
</dbReference>
<dbReference type="InterPro" id="IPR011600">
    <property type="entry name" value="Pept_C14_caspase"/>
</dbReference>
<evidence type="ECO:0000256" key="1">
    <source>
        <dbReference type="ARBA" id="ARBA00009005"/>
    </source>
</evidence>
<dbReference type="EMBL" id="CAFZ01000075">
    <property type="protein sequence ID" value="CCA70195.1"/>
    <property type="molecule type" value="Genomic_DNA"/>
</dbReference>
<evidence type="ECO:0000256" key="3">
    <source>
        <dbReference type="ARBA" id="ARBA00022807"/>
    </source>
</evidence>
<reference evidence="5 6" key="1">
    <citation type="journal article" date="2011" name="PLoS Pathog.">
        <title>Endophytic Life Strategies Decoded by Genome and Transcriptome Analyses of the Mutualistic Root Symbiont Piriformospora indica.</title>
        <authorList>
            <person name="Zuccaro A."/>
            <person name="Lahrmann U."/>
            <person name="Guldener U."/>
            <person name="Langen G."/>
            <person name="Pfiffi S."/>
            <person name="Biedenkopf D."/>
            <person name="Wong P."/>
            <person name="Samans B."/>
            <person name="Grimm C."/>
            <person name="Basiewicz M."/>
            <person name="Murat C."/>
            <person name="Martin F."/>
            <person name="Kogel K.H."/>
        </authorList>
    </citation>
    <scope>NUCLEOTIDE SEQUENCE [LARGE SCALE GENOMIC DNA]</scope>
    <source>
        <strain evidence="5 6">DSM 11827</strain>
    </source>
</reference>
<name>G4TFX7_SERID</name>
<proteinExistence type="inferred from homology"/>
<evidence type="ECO:0000313" key="5">
    <source>
        <dbReference type="EMBL" id="CCA70195.1"/>
    </source>
</evidence>
<dbReference type="HOGENOM" id="CLU_044502_0_0_1"/>
<accession>G4TFX7</accession>
<dbReference type="GO" id="GO:0006508">
    <property type="term" value="P:proteolysis"/>
    <property type="evidence" value="ECO:0007669"/>
    <property type="project" value="InterPro"/>
</dbReference>
<dbReference type="GO" id="GO:0005737">
    <property type="term" value="C:cytoplasm"/>
    <property type="evidence" value="ECO:0007669"/>
    <property type="project" value="TreeGrafter"/>
</dbReference>
<dbReference type="Proteomes" id="UP000007148">
    <property type="component" value="Unassembled WGS sequence"/>
</dbReference>
<keyword evidence="6" id="KW-1185">Reference proteome</keyword>
<comment type="similarity">
    <text evidence="1">Belongs to the peptidase C14B family.</text>
</comment>
<dbReference type="eggNOG" id="KOG1546">
    <property type="taxonomic scope" value="Eukaryota"/>
</dbReference>
<dbReference type="OMA" id="RQHGAMV"/>
<keyword evidence="3" id="KW-0645">Protease</keyword>
<evidence type="ECO:0000313" key="6">
    <source>
        <dbReference type="Proteomes" id="UP000007148"/>
    </source>
</evidence>
<keyword evidence="3" id="KW-0788">Thiol protease</keyword>
<dbReference type="AlphaFoldDB" id="G4TFX7"/>
<dbReference type="OrthoDB" id="3223806at2759"/>
<protein>
    <submittedName>
        <fullName evidence="5">Related to MCA1-Protein functions as a bona fide caspase in yeast</fullName>
    </submittedName>
</protein>
<dbReference type="InParanoid" id="G4TFX7"/>
<dbReference type="GO" id="GO:0006915">
    <property type="term" value="P:apoptotic process"/>
    <property type="evidence" value="ECO:0007669"/>
    <property type="project" value="UniProtKB-KW"/>
</dbReference>
<feature type="domain" description="Peptidase C14 caspase" evidence="4">
    <location>
        <begin position="7"/>
        <end position="313"/>
    </location>
</feature>
<dbReference type="InterPro" id="IPR029030">
    <property type="entry name" value="Caspase-like_dom_sf"/>
</dbReference>
<sequence>MNTTRRSKALIIGISYQKPNAPPSSNRWEELDGTVDDAERMRSFLRNKLHYNEVVAITDKTNSAEVSRRNILAKLNWLVEGAREGDILFLHYSGHGWQRPTRRRTEEDGLDETIVPADCPCPAKRQSVDETIPECHLNCSCAPDDPRCWQSAYRGMIRDNELRDILVKPLVQGTLFDSCHSGSILDLRYHYLPRGAVRPMFSPKGLTTIPPELRDLAKPQSRLEKFRDLLHRESSPCALGEALGKSAEMAFGHGISSASVRMFDDHMHAMRNESQRGVAVSLSACIDHDAVFELEGSRGMLTTFFLDSMKKHKFKVRAEVLIDEM</sequence>
<keyword evidence="2" id="KW-0053">Apoptosis</keyword>
<dbReference type="PANTHER" id="PTHR48104">
    <property type="entry name" value="METACASPASE-4"/>
    <property type="match status" value="1"/>
</dbReference>
<evidence type="ECO:0000259" key="4">
    <source>
        <dbReference type="Pfam" id="PF00656"/>
    </source>
</evidence>
<evidence type="ECO:0000256" key="2">
    <source>
        <dbReference type="ARBA" id="ARBA00022703"/>
    </source>
</evidence>